<evidence type="ECO:0000313" key="1">
    <source>
        <dbReference type="EMBL" id="GAN02544.1"/>
    </source>
</evidence>
<proteinExistence type="predicted"/>
<sequence>MVADVFQYDERLNFVYWKDTRGPSLLPWKRTPSSVFKGLATGKLELQSYFLPVCNPTPLGDSAISFAPFTDRVAKVVFGRMFSQPDLNIQTTSLRNSVIEQLKEIVHNNVEDARILIETLTTMNTISEVDERNQNTRVDTEELEQLLFDAIKEDPNYKKLEELKHHRYMLPRDHYKQRNKDGD</sequence>
<gene>
    <name evidence="1" type="ORF">MAM1_0023c01988</name>
</gene>
<name>A0A0C9M6T0_9FUNG</name>
<dbReference type="AlphaFoldDB" id="A0A0C9M6T0"/>
<accession>A0A0C9M6T0</accession>
<dbReference type="EMBL" id="DF836312">
    <property type="protein sequence ID" value="GAN02544.1"/>
    <property type="molecule type" value="Genomic_DNA"/>
</dbReference>
<dbReference type="Proteomes" id="UP000053815">
    <property type="component" value="Unassembled WGS sequence"/>
</dbReference>
<reference evidence="1" key="1">
    <citation type="submission" date="2014-09" db="EMBL/GenBank/DDBJ databases">
        <title>Draft genome sequence of an oleaginous Mucoromycotina fungus Mucor ambiguus NBRC6742.</title>
        <authorList>
            <person name="Takeda I."/>
            <person name="Yamane N."/>
            <person name="Morita T."/>
            <person name="Tamano K."/>
            <person name="Machida M."/>
            <person name="Baker S."/>
            <person name="Koike H."/>
        </authorList>
    </citation>
    <scope>NUCLEOTIDE SEQUENCE</scope>
    <source>
        <strain evidence="1">NBRC 6742</strain>
    </source>
</reference>
<evidence type="ECO:0000313" key="2">
    <source>
        <dbReference type="Proteomes" id="UP000053815"/>
    </source>
</evidence>
<organism evidence="1">
    <name type="scientific">Mucor ambiguus</name>
    <dbReference type="NCBI Taxonomy" id="91626"/>
    <lineage>
        <taxon>Eukaryota</taxon>
        <taxon>Fungi</taxon>
        <taxon>Fungi incertae sedis</taxon>
        <taxon>Mucoromycota</taxon>
        <taxon>Mucoromycotina</taxon>
        <taxon>Mucoromycetes</taxon>
        <taxon>Mucorales</taxon>
        <taxon>Mucorineae</taxon>
        <taxon>Mucoraceae</taxon>
        <taxon>Mucor</taxon>
    </lineage>
</organism>
<dbReference type="OrthoDB" id="2298767at2759"/>
<protein>
    <submittedName>
        <fullName evidence="1">Uncharacterized protein</fullName>
    </submittedName>
</protein>
<keyword evidence="2" id="KW-1185">Reference proteome</keyword>